<dbReference type="PANTHER" id="PTHR33375:SF1">
    <property type="entry name" value="CHROMOSOME-PARTITIONING PROTEIN PARB-RELATED"/>
    <property type="match status" value="1"/>
</dbReference>
<dbReference type="GO" id="GO:0007059">
    <property type="term" value="P:chromosome segregation"/>
    <property type="evidence" value="ECO:0007669"/>
    <property type="project" value="TreeGrafter"/>
</dbReference>
<evidence type="ECO:0000313" key="6">
    <source>
        <dbReference type="Proteomes" id="UP000557656"/>
    </source>
</evidence>
<dbReference type="Gene3D" id="1.10.10.2830">
    <property type="match status" value="1"/>
</dbReference>
<feature type="coiled-coil region" evidence="1">
    <location>
        <begin position="218"/>
        <end position="245"/>
    </location>
</feature>
<dbReference type="InterPro" id="IPR050336">
    <property type="entry name" value="Chromosome_partition/occlusion"/>
</dbReference>
<feature type="domain" description="ParB-like N-terminal" evidence="2">
    <location>
        <begin position="17"/>
        <end position="111"/>
    </location>
</feature>
<dbReference type="SUPFAM" id="SSF109709">
    <property type="entry name" value="KorB DNA-binding domain-like"/>
    <property type="match status" value="1"/>
</dbReference>
<dbReference type="SMART" id="SM00470">
    <property type="entry name" value="ParB"/>
    <property type="match status" value="1"/>
</dbReference>
<dbReference type="Gene3D" id="3.90.1530.30">
    <property type="match status" value="1"/>
</dbReference>
<dbReference type="CDD" id="cd16387">
    <property type="entry name" value="ParB_N_Srx"/>
    <property type="match status" value="1"/>
</dbReference>
<protein>
    <submittedName>
        <fullName evidence="4">ParB N-terminal domain-containing protein</fullName>
    </submittedName>
</protein>
<evidence type="ECO:0000313" key="4">
    <source>
        <dbReference type="EMBL" id="NVP32026.1"/>
    </source>
</evidence>
<dbReference type="InterPro" id="IPR003115">
    <property type="entry name" value="ParB_N"/>
</dbReference>
<dbReference type="Proteomes" id="UP000557656">
    <property type="component" value="Unassembled WGS sequence"/>
</dbReference>
<dbReference type="SUPFAM" id="SSF110849">
    <property type="entry name" value="ParB/Sulfiredoxin"/>
    <property type="match status" value="1"/>
</dbReference>
<evidence type="ECO:0000313" key="5">
    <source>
        <dbReference type="Proteomes" id="UP000531581"/>
    </source>
</evidence>
<dbReference type="EMBL" id="JABEOV010000001">
    <property type="protein sequence ID" value="NNG51737.1"/>
    <property type="molecule type" value="Genomic_DNA"/>
</dbReference>
<gene>
    <name evidence="3" type="ORF">HKX05_00015</name>
    <name evidence="4" type="ORF">HLV41_13320</name>
</gene>
<comment type="caution">
    <text evidence="4">The sequence shown here is derived from an EMBL/GenBank/DDBJ whole genome shotgun (WGS) entry which is preliminary data.</text>
</comment>
<proteinExistence type="predicted"/>
<keyword evidence="1" id="KW-0175">Coiled coil</keyword>
<sequence>MSEPRKPVQIAFERESRIIPVSKIKLLRPVTQAMRTGTKYGQIAASVKEVGIIEPLVVVPDPSVKNAYYLLDGHVRLDILVGEGADRIDCLVATEDEAFTYNKRISRMSIIQEHKMILKAIEKGTPEERIARALNVNVSTIRSKRRLLAGICPEVEEMLKDRQVPISVFTELRKMKSVRQVEAAASMIKMNRFTNDQARFLVAATPASQLVEGKAKPKELTAEQIVEMERETANLDREVRAIEDSYGADNLALAVITGFVSKLLDNAAVLRHLAKVHPDILGEFQKIRDAEKIPA</sequence>
<dbReference type="InterPro" id="IPR036086">
    <property type="entry name" value="ParB/Sulfiredoxin_sf"/>
</dbReference>
<reference evidence="5 6" key="1">
    <citation type="submission" date="2020-05" db="EMBL/GenBank/DDBJ databases">
        <title>Draft Genome Sequences of Sphingomonas sp. Isolated from the International Space Station.</title>
        <authorList>
            <person name="Bijlani S."/>
            <person name="Singh N.K."/>
            <person name="Mason C.E."/>
            <person name="Wang C.C."/>
            <person name="Venkateswaran K."/>
        </authorList>
    </citation>
    <scope>NUCLEOTIDE SEQUENCE [LARGE SCALE GENOMIC DNA]</scope>
    <source>
        <strain evidence="3 6">IIF7SW-B5</strain>
        <strain evidence="4">ISS-IIF7SWP</strain>
    </source>
</reference>
<accession>A0A7Y7USR5</accession>
<name>A0A7Y7USR5_9SPHN</name>
<dbReference type="EMBL" id="JABYQV010000011">
    <property type="protein sequence ID" value="NVP32026.1"/>
    <property type="molecule type" value="Genomic_DNA"/>
</dbReference>
<dbReference type="Proteomes" id="UP000531581">
    <property type="component" value="Unassembled WGS sequence"/>
</dbReference>
<dbReference type="Pfam" id="PF07506">
    <property type="entry name" value="RepB"/>
    <property type="match status" value="1"/>
</dbReference>
<keyword evidence="6" id="KW-1185">Reference proteome</keyword>
<evidence type="ECO:0000313" key="3">
    <source>
        <dbReference type="EMBL" id="NNG51737.1"/>
    </source>
</evidence>
<dbReference type="AlphaFoldDB" id="A0A7Y7USR5"/>
<dbReference type="GO" id="GO:0005694">
    <property type="term" value="C:chromosome"/>
    <property type="evidence" value="ECO:0007669"/>
    <property type="project" value="TreeGrafter"/>
</dbReference>
<evidence type="ECO:0000259" key="2">
    <source>
        <dbReference type="SMART" id="SM00470"/>
    </source>
</evidence>
<dbReference type="PANTHER" id="PTHR33375">
    <property type="entry name" value="CHROMOSOME-PARTITIONING PROTEIN PARB-RELATED"/>
    <property type="match status" value="1"/>
</dbReference>
<organism evidence="4 5">
    <name type="scientific">Sphingomonas sanguinis</name>
    <dbReference type="NCBI Taxonomy" id="33051"/>
    <lineage>
        <taxon>Bacteria</taxon>
        <taxon>Pseudomonadati</taxon>
        <taxon>Pseudomonadota</taxon>
        <taxon>Alphaproteobacteria</taxon>
        <taxon>Sphingomonadales</taxon>
        <taxon>Sphingomonadaceae</taxon>
        <taxon>Sphingomonas</taxon>
    </lineage>
</organism>
<dbReference type="InterPro" id="IPR011111">
    <property type="entry name" value="Plasmid_RepB"/>
</dbReference>
<evidence type="ECO:0000256" key="1">
    <source>
        <dbReference type="SAM" id="Coils"/>
    </source>
</evidence>